<keyword evidence="3" id="KW-1185">Reference proteome</keyword>
<gene>
    <name evidence="2" type="ORF">NZH93_01830</name>
</gene>
<name>A0A9X3ADD5_9PSEU</name>
<organism evidence="2 3">
    <name type="scientific">Umezawaea endophytica</name>
    <dbReference type="NCBI Taxonomy" id="1654476"/>
    <lineage>
        <taxon>Bacteria</taxon>
        <taxon>Bacillati</taxon>
        <taxon>Actinomycetota</taxon>
        <taxon>Actinomycetes</taxon>
        <taxon>Pseudonocardiales</taxon>
        <taxon>Pseudonocardiaceae</taxon>
        <taxon>Umezawaea</taxon>
    </lineage>
</organism>
<evidence type="ECO:0000313" key="2">
    <source>
        <dbReference type="EMBL" id="MCS7475576.1"/>
    </source>
</evidence>
<dbReference type="PANTHER" id="PTHR35525">
    <property type="entry name" value="BLL6575 PROTEIN"/>
    <property type="match status" value="1"/>
</dbReference>
<feature type="domain" description="Zinc finger CGNR" evidence="1">
    <location>
        <begin position="133"/>
        <end position="172"/>
    </location>
</feature>
<accession>A0A9X3ADD5</accession>
<dbReference type="PANTHER" id="PTHR35525:SF3">
    <property type="entry name" value="BLL6575 PROTEIN"/>
    <property type="match status" value="1"/>
</dbReference>
<dbReference type="RefSeq" id="WP_259621088.1">
    <property type="nucleotide sequence ID" value="NZ_JANYMP010000001.1"/>
</dbReference>
<proteinExistence type="predicted"/>
<reference evidence="2" key="1">
    <citation type="submission" date="2022-08" db="EMBL/GenBank/DDBJ databases">
        <authorList>
            <person name="Tistechok S."/>
            <person name="Samborskyy M."/>
            <person name="Roman I."/>
        </authorList>
    </citation>
    <scope>NUCLEOTIDE SEQUENCE</scope>
    <source>
        <strain evidence="2">DSM 103496</strain>
    </source>
</reference>
<dbReference type="Pfam" id="PF07336">
    <property type="entry name" value="ABATE"/>
    <property type="match status" value="1"/>
</dbReference>
<dbReference type="EMBL" id="JANYMP010000001">
    <property type="protein sequence ID" value="MCS7475576.1"/>
    <property type="molecule type" value="Genomic_DNA"/>
</dbReference>
<evidence type="ECO:0000313" key="3">
    <source>
        <dbReference type="Proteomes" id="UP001141259"/>
    </source>
</evidence>
<protein>
    <submittedName>
        <fullName evidence="2">ABATE domain-containing protein</fullName>
    </submittedName>
</protein>
<dbReference type="InterPro" id="IPR023286">
    <property type="entry name" value="ABATE_dom_sf"/>
</dbReference>
<dbReference type="SUPFAM" id="SSF160904">
    <property type="entry name" value="Jann2411-like"/>
    <property type="match status" value="1"/>
</dbReference>
<sequence length="175" mass="18835">MADEFAFTTGHTWADFLATRTNVHGPAPAESLTTAEDVRRWLDAVGLAPDHAPRPDDLALVHEVREALRAVVLTRLGHPLPPRSPDLAAATAALRRSTATAEHDPVTAPNSCAAALSRIVTSATVDLGHPALRFLTCAEPVCGKVFSDRGDTRQRYCTPRCATRARVRSHRGKSS</sequence>
<dbReference type="Pfam" id="PF11706">
    <property type="entry name" value="zf-CGNR"/>
    <property type="match status" value="1"/>
</dbReference>
<evidence type="ECO:0000259" key="1">
    <source>
        <dbReference type="Pfam" id="PF11706"/>
    </source>
</evidence>
<dbReference type="InterPro" id="IPR010852">
    <property type="entry name" value="ABATE"/>
</dbReference>
<dbReference type="AlphaFoldDB" id="A0A9X3ADD5"/>
<dbReference type="InterPro" id="IPR021005">
    <property type="entry name" value="Znf_CGNR"/>
</dbReference>
<comment type="caution">
    <text evidence="2">The sequence shown here is derived from an EMBL/GenBank/DDBJ whole genome shotgun (WGS) entry which is preliminary data.</text>
</comment>
<dbReference type="Gene3D" id="1.10.3300.10">
    <property type="entry name" value="Jann2411-like domain"/>
    <property type="match status" value="1"/>
</dbReference>
<dbReference type="Proteomes" id="UP001141259">
    <property type="component" value="Unassembled WGS sequence"/>
</dbReference>